<name>A0AAN8ZFB3_9MAGN</name>
<proteinExistence type="predicted"/>
<comment type="caution">
    <text evidence="1">The sequence shown here is derived from an EMBL/GenBank/DDBJ whole genome shotgun (WGS) entry which is preliminary data.</text>
</comment>
<evidence type="ECO:0000313" key="2">
    <source>
        <dbReference type="EMBL" id="KAK6935658.1"/>
    </source>
</evidence>
<evidence type="ECO:0000313" key="1">
    <source>
        <dbReference type="EMBL" id="KAK6935657.1"/>
    </source>
</evidence>
<organism evidence="1 3">
    <name type="scientific">Dillenia turbinata</name>
    <dbReference type="NCBI Taxonomy" id="194707"/>
    <lineage>
        <taxon>Eukaryota</taxon>
        <taxon>Viridiplantae</taxon>
        <taxon>Streptophyta</taxon>
        <taxon>Embryophyta</taxon>
        <taxon>Tracheophyta</taxon>
        <taxon>Spermatophyta</taxon>
        <taxon>Magnoliopsida</taxon>
        <taxon>eudicotyledons</taxon>
        <taxon>Gunneridae</taxon>
        <taxon>Pentapetalae</taxon>
        <taxon>Dilleniales</taxon>
        <taxon>Dilleniaceae</taxon>
        <taxon>Dillenia</taxon>
    </lineage>
</organism>
<dbReference type="EMBL" id="JBAMMX010000007">
    <property type="protein sequence ID" value="KAK6935657.1"/>
    <property type="molecule type" value="Genomic_DNA"/>
</dbReference>
<reference evidence="1 3" key="1">
    <citation type="submission" date="2023-12" db="EMBL/GenBank/DDBJ databases">
        <title>A high-quality genome assembly for Dillenia turbinata (Dilleniales).</title>
        <authorList>
            <person name="Chanderbali A."/>
        </authorList>
    </citation>
    <scope>NUCLEOTIDE SEQUENCE [LARGE SCALE GENOMIC DNA]</scope>
    <source>
        <strain evidence="1">LSX21</strain>
        <tissue evidence="1">Leaf</tissue>
    </source>
</reference>
<accession>A0AAN8ZFB3</accession>
<sequence>MALLTLKFPDTAATPQTSFLILLLPLSKWTSVLLLAQVARSAPFAGLLTNPLISYPKKWYYRIKWFNTIKRQ</sequence>
<dbReference type="Proteomes" id="UP001370490">
    <property type="component" value="Unassembled WGS sequence"/>
</dbReference>
<gene>
    <name evidence="1" type="ORF">RJ641_032687</name>
    <name evidence="2" type="ORF">RJ641_032688</name>
</gene>
<protein>
    <submittedName>
        <fullName evidence="1">Uncharacterized protein</fullName>
    </submittedName>
</protein>
<evidence type="ECO:0000313" key="3">
    <source>
        <dbReference type="Proteomes" id="UP001370490"/>
    </source>
</evidence>
<keyword evidence="3" id="KW-1185">Reference proteome</keyword>
<dbReference type="AlphaFoldDB" id="A0AAN8ZFB3"/>
<dbReference type="EMBL" id="JBAMMX010000007">
    <property type="protein sequence ID" value="KAK6935658.1"/>
    <property type="molecule type" value="Genomic_DNA"/>
</dbReference>